<dbReference type="Proteomes" id="UP000823561">
    <property type="component" value="Chromosome 16"/>
</dbReference>
<reference evidence="3" key="1">
    <citation type="submission" date="2020-10" db="EMBL/GenBank/DDBJ databases">
        <title>Chromosome-scale genome assembly of the Allis shad, Alosa alosa.</title>
        <authorList>
            <person name="Margot Z."/>
            <person name="Christophe K."/>
            <person name="Cabau C."/>
            <person name="Louis A."/>
            <person name="Berthelot C."/>
            <person name="Parey E."/>
            <person name="Roest Crollius H."/>
            <person name="Montfort J."/>
            <person name="Robinson-Rechavi M."/>
            <person name="Bucao C."/>
            <person name="Bouchez O."/>
            <person name="Gislard M."/>
            <person name="Lluch J."/>
            <person name="Milhes M."/>
            <person name="Lampietro C."/>
            <person name="Lopez Roques C."/>
            <person name="Donnadieu C."/>
            <person name="Braasch I."/>
            <person name="Desvignes T."/>
            <person name="Postlethwait J."/>
            <person name="Bobe J."/>
            <person name="Guiguen Y."/>
        </authorList>
    </citation>
    <scope>NUCLEOTIDE SEQUENCE</scope>
    <source>
        <strain evidence="3">M-15738</strain>
        <tissue evidence="3">Blood</tissue>
    </source>
</reference>
<feature type="compositionally biased region" description="Polar residues" evidence="1">
    <location>
        <begin position="122"/>
        <end position="131"/>
    </location>
</feature>
<protein>
    <submittedName>
        <fullName evidence="3">Uncharacterized protein</fullName>
    </submittedName>
</protein>
<evidence type="ECO:0000256" key="1">
    <source>
        <dbReference type="SAM" id="MobiDB-lite"/>
    </source>
</evidence>
<feature type="region of interest" description="Disordered" evidence="1">
    <location>
        <begin position="41"/>
        <end position="87"/>
    </location>
</feature>
<dbReference type="AlphaFoldDB" id="A0AAV6G551"/>
<sequence length="160" mass="17040">MMLRFVCVCLFLSEVSGQQGSDDPFSVGFYNFDDSPSGSGSVPTVIDLGELKGGRKPPSSSFTDPSYRSSIGSYPAQSSPMQMPPNQASYAWMPSTWLSQQGPSQTQVKPVWGPNRPAQEAQVPQTASQPAKTPPAPTVQTGGPFCQALDSQLGWTCTTS</sequence>
<organism evidence="3 4">
    <name type="scientific">Alosa alosa</name>
    <name type="common">allis shad</name>
    <dbReference type="NCBI Taxonomy" id="278164"/>
    <lineage>
        <taxon>Eukaryota</taxon>
        <taxon>Metazoa</taxon>
        <taxon>Chordata</taxon>
        <taxon>Craniata</taxon>
        <taxon>Vertebrata</taxon>
        <taxon>Euteleostomi</taxon>
        <taxon>Actinopterygii</taxon>
        <taxon>Neopterygii</taxon>
        <taxon>Teleostei</taxon>
        <taxon>Clupei</taxon>
        <taxon>Clupeiformes</taxon>
        <taxon>Clupeoidei</taxon>
        <taxon>Clupeidae</taxon>
        <taxon>Alosa</taxon>
    </lineage>
</organism>
<accession>A0AAV6G551</accession>
<keyword evidence="4" id="KW-1185">Reference proteome</keyword>
<evidence type="ECO:0000313" key="4">
    <source>
        <dbReference type="Proteomes" id="UP000823561"/>
    </source>
</evidence>
<evidence type="ECO:0000256" key="2">
    <source>
        <dbReference type="SAM" id="SignalP"/>
    </source>
</evidence>
<evidence type="ECO:0000313" key="3">
    <source>
        <dbReference type="EMBL" id="KAG5268625.1"/>
    </source>
</evidence>
<feature type="region of interest" description="Disordered" evidence="1">
    <location>
        <begin position="99"/>
        <end position="139"/>
    </location>
</feature>
<feature type="compositionally biased region" description="Polar residues" evidence="1">
    <location>
        <begin position="58"/>
        <end position="87"/>
    </location>
</feature>
<dbReference type="EMBL" id="JADWDJ010000016">
    <property type="protein sequence ID" value="KAG5268625.1"/>
    <property type="molecule type" value="Genomic_DNA"/>
</dbReference>
<comment type="caution">
    <text evidence="3">The sequence shown here is derived from an EMBL/GenBank/DDBJ whole genome shotgun (WGS) entry which is preliminary data.</text>
</comment>
<proteinExistence type="predicted"/>
<feature type="chain" id="PRO_5043619150" evidence="2">
    <location>
        <begin position="18"/>
        <end position="160"/>
    </location>
</feature>
<feature type="signal peptide" evidence="2">
    <location>
        <begin position="1"/>
        <end position="17"/>
    </location>
</feature>
<name>A0AAV6G551_9TELE</name>
<feature type="compositionally biased region" description="Polar residues" evidence="1">
    <location>
        <begin position="99"/>
        <end position="108"/>
    </location>
</feature>
<gene>
    <name evidence="3" type="ORF">AALO_G00214590</name>
</gene>
<keyword evidence="2" id="KW-0732">Signal</keyword>